<dbReference type="GO" id="GO:0008270">
    <property type="term" value="F:zinc ion binding"/>
    <property type="evidence" value="ECO:0007669"/>
    <property type="project" value="InterPro"/>
</dbReference>
<dbReference type="HOGENOM" id="CLU_009418_0_0_1"/>
<dbReference type="PANTHER" id="PTHR31845:SF17">
    <property type="entry name" value="ZN(II)2CYS6 TRANSCRIPTION FACTOR (EUROFUNG)"/>
    <property type="match status" value="1"/>
</dbReference>
<feature type="domain" description="Zn(2)-C6 fungal-type" evidence="7">
    <location>
        <begin position="9"/>
        <end position="42"/>
    </location>
</feature>
<evidence type="ECO:0000259" key="7">
    <source>
        <dbReference type="PROSITE" id="PS50048"/>
    </source>
</evidence>
<dbReference type="OrthoDB" id="4060227at2759"/>
<dbReference type="GO" id="GO:0005634">
    <property type="term" value="C:nucleus"/>
    <property type="evidence" value="ECO:0007669"/>
    <property type="project" value="UniProtKB-SubCell"/>
</dbReference>
<evidence type="ECO:0000256" key="5">
    <source>
        <dbReference type="ARBA" id="ARBA00023242"/>
    </source>
</evidence>
<feature type="compositionally biased region" description="Low complexity" evidence="6">
    <location>
        <begin position="169"/>
        <end position="181"/>
    </location>
</feature>
<dbReference type="GO" id="GO:0000976">
    <property type="term" value="F:transcription cis-regulatory region binding"/>
    <property type="evidence" value="ECO:0007669"/>
    <property type="project" value="TreeGrafter"/>
</dbReference>
<keyword evidence="9" id="KW-1185">Reference proteome</keyword>
<feature type="region of interest" description="Disordered" evidence="6">
    <location>
        <begin position="544"/>
        <end position="570"/>
    </location>
</feature>
<organism evidence="8 9">
    <name type="scientific">Scheffersomyces stipitis (strain ATCC 58785 / CBS 6054 / NBRC 10063 / NRRL Y-11545)</name>
    <name type="common">Yeast</name>
    <name type="synonym">Pichia stipitis</name>
    <dbReference type="NCBI Taxonomy" id="322104"/>
    <lineage>
        <taxon>Eukaryota</taxon>
        <taxon>Fungi</taxon>
        <taxon>Dikarya</taxon>
        <taxon>Ascomycota</taxon>
        <taxon>Saccharomycotina</taxon>
        <taxon>Pichiomycetes</taxon>
        <taxon>Debaryomycetaceae</taxon>
        <taxon>Scheffersomyces</taxon>
    </lineage>
</organism>
<feature type="region of interest" description="Disordered" evidence="6">
    <location>
        <begin position="731"/>
        <end position="756"/>
    </location>
</feature>
<proteinExistence type="predicted"/>
<dbReference type="InterPro" id="IPR051089">
    <property type="entry name" value="prtT"/>
</dbReference>
<dbReference type="OMA" id="LTFNRQP"/>
<reference evidence="8 9" key="1">
    <citation type="journal article" date="2007" name="Nat. Biotechnol.">
        <title>Genome sequence of the lignocellulose-bioconverting and xylose-fermenting yeast Pichia stipitis.</title>
        <authorList>
            <person name="Jeffries T.W."/>
            <person name="Grigoriev I.V."/>
            <person name="Grimwood J."/>
            <person name="Laplaza J.M."/>
            <person name="Aerts A."/>
            <person name="Salamov A."/>
            <person name="Schmutz J."/>
            <person name="Lindquist E."/>
            <person name="Dehal P."/>
            <person name="Shapiro H."/>
            <person name="Jin Y.S."/>
            <person name="Passoth V."/>
            <person name="Richardson P.M."/>
        </authorList>
    </citation>
    <scope>NUCLEOTIDE SEQUENCE [LARGE SCALE GENOMIC DNA]</scope>
    <source>
        <strain evidence="9">ATCC 58785 / CBS 6054 / NBRC 10063 / NRRL Y-11545</strain>
    </source>
</reference>
<evidence type="ECO:0000313" key="8">
    <source>
        <dbReference type="EMBL" id="ABN64533.2"/>
    </source>
</evidence>
<dbReference type="CDD" id="cd00067">
    <property type="entry name" value="GAL4"/>
    <property type="match status" value="1"/>
</dbReference>
<feature type="compositionally biased region" description="Acidic residues" evidence="6">
    <location>
        <begin position="550"/>
        <end position="569"/>
    </location>
</feature>
<dbReference type="RefSeq" id="XP_001382562.2">
    <property type="nucleotide sequence ID" value="XM_001382525.1"/>
</dbReference>
<evidence type="ECO:0000256" key="1">
    <source>
        <dbReference type="ARBA" id="ARBA00004123"/>
    </source>
</evidence>
<feature type="region of interest" description="Disordered" evidence="6">
    <location>
        <begin position="162"/>
        <end position="204"/>
    </location>
</feature>
<dbReference type="eggNOG" id="ENOG502QW6D">
    <property type="taxonomic scope" value="Eukaryota"/>
</dbReference>
<evidence type="ECO:0000256" key="2">
    <source>
        <dbReference type="ARBA" id="ARBA00023015"/>
    </source>
</evidence>
<evidence type="ECO:0000313" key="9">
    <source>
        <dbReference type="Proteomes" id="UP000002258"/>
    </source>
</evidence>
<accession>A3LPP4</accession>
<gene>
    <name evidence="8" type="ORF">PICST_30024</name>
</gene>
<dbReference type="SUPFAM" id="SSF57701">
    <property type="entry name" value="Zn2/Cys6 DNA-binding domain"/>
    <property type="match status" value="1"/>
</dbReference>
<dbReference type="InterPro" id="IPR036864">
    <property type="entry name" value="Zn2-C6_fun-type_DNA-bd_sf"/>
</dbReference>
<dbReference type="GO" id="GO:0000981">
    <property type="term" value="F:DNA-binding transcription factor activity, RNA polymerase II-specific"/>
    <property type="evidence" value="ECO:0007669"/>
    <property type="project" value="InterPro"/>
</dbReference>
<dbReference type="AlphaFoldDB" id="A3LPP4"/>
<dbReference type="KEGG" id="pic:PICST_30024"/>
<dbReference type="PROSITE" id="PS00463">
    <property type="entry name" value="ZN2_CY6_FUNGAL_1"/>
    <property type="match status" value="1"/>
</dbReference>
<dbReference type="SMART" id="SM00066">
    <property type="entry name" value="GAL4"/>
    <property type="match status" value="1"/>
</dbReference>
<keyword evidence="5" id="KW-0539">Nucleus</keyword>
<dbReference type="CDD" id="cd12148">
    <property type="entry name" value="fungal_TF_MHR"/>
    <property type="match status" value="1"/>
</dbReference>
<dbReference type="GeneID" id="4837285"/>
<feature type="compositionally biased region" description="Basic and acidic residues" evidence="6">
    <location>
        <begin position="184"/>
        <end position="198"/>
    </location>
</feature>
<dbReference type="PANTHER" id="PTHR31845">
    <property type="entry name" value="FINGER DOMAIN PROTEIN, PUTATIVE-RELATED"/>
    <property type="match status" value="1"/>
</dbReference>
<dbReference type="Proteomes" id="UP000002258">
    <property type="component" value="Chromosome 2"/>
</dbReference>
<dbReference type="EMBL" id="CP000496">
    <property type="protein sequence ID" value="ABN64533.2"/>
    <property type="molecule type" value="Genomic_DNA"/>
</dbReference>
<name>A3LPP4_PICST</name>
<evidence type="ECO:0000256" key="4">
    <source>
        <dbReference type="ARBA" id="ARBA00023163"/>
    </source>
</evidence>
<dbReference type="InParanoid" id="A3LPP4"/>
<sequence>MPKEKRTKPCSNCKKSKVKCIYEGSLPCQRCVRTGQAVNCMFVPKLPSLKLPPISSQVPQPVSVERPSEMSLPPLNPLGITNGAMTPVRQNEQFIVSHNPVVSHVQRPPASDNQWKAQIETRMNTFDNKLSDLVDILKTNQQFMMDSQYHTPIAPQPQYQTVSYPIGTNSSNDSSNSTFSNEIPSDRRRKAEEQPTDAKRKRTNNEEIQYPVDFRDGFLSKDEANNLFAYFDANISQQLFGFEISKVSVDSIWDSCPVLVCAICTIASIHHPSLSKKSKQLQVYLQDLCQTLLFKGKPETETDGFNTIVALILCSFWLSDSQMFTGLAMQLAKEYGFNNPYSKNKDKLKLWYLLYVLDGQQSLTFNRQPLVNAQEFSLKHSREILLTEQNPLQIDNSKNGKSNILLDSEELKEKSESSNAADVRKERFTDMRLVSQVEYNQALNEAFQGNAWDLLAPSSFGIPSKSNLELDKWMVSWTVLLSPGNHGAVWSSKSTLIYYNFAKMHINSSAVRQLQVNPSDNINMLPKLNENANYPENTRRIDSQVAPADSSDEDTDDDSPSPSDEDEFISNEGIMSKDEKIVTASIAVSAAQTVLNLVINDKDILDNLKYVPVHIHIMLYYAALLLINPPLESINQSVEFKPEDYYSQLLNNIRVIKTLQKKIYNNLPIDTKFGNRLIRSLNDIVDEKLTSLKKLLVELPESNAKIELLKNHTSLIDSIDAKNIVEIFENDSTSSRGSTPGPERIAAWPGSNHGHP</sequence>
<evidence type="ECO:0000256" key="3">
    <source>
        <dbReference type="ARBA" id="ARBA00023125"/>
    </source>
</evidence>
<protein>
    <recommendedName>
        <fullName evidence="7">Zn(2)-C6 fungal-type domain-containing protein</fullName>
    </recommendedName>
</protein>
<evidence type="ECO:0000256" key="6">
    <source>
        <dbReference type="SAM" id="MobiDB-lite"/>
    </source>
</evidence>
<dbReference type="PROSITE" id="PS50048">
    <property type="entry name" value="ZN2_CY6_FUNGAL_2"/>
    <property type="match status" value="1"/>
</dbReference>
<keyword evidence="4" id="KW-0804">Transcription</keyword>
<comment type="subcellular location">
    <subcellularLocation>
        <location evidence="1">Nucleus</location>
    </subcellularLocation>
</comment>
<keyword evidence="3" id="KW-0238">DNA-binding</keyword>
<dbReference type="Pfam" id="PF00172">
    <property type="entry name" value="Zn_clus"/>
    <property type="match status" value="1"/>
</dbReference>
<dbReference type="InterPro" id="IPR001138">
    <property type="entry name" value="Zn2Cys6_DnaBD"/>
</dbReference>
<keyword evidence="2" id="KW-0805">Transcription regulation</keyword>